<dbReference type="EMBL" id="JBHUKU010000023">
    <property type="protein sequence ID" value="MFD2464038.1"/>
    <property type="molecule type" value="Genomic_DNA"/>
</dbReference>
<organism evidence="5 6">
    <name type="scientific">Amycolatopsis samaneae</name>
    <dbReference type="NCBI Taxonomy" id="664691"/>
    <lineage>
        <taxon>Bacteria</taxon>
        <taxon>Bacillati</taxon>
        <taxon>Actinomycetota</taxon>
        <taxon>Actinomycetes</taxon>
        <taxon>Pseudonocardiales</taxon>
        <taxon>Pseudonocardiaceae</taxon>
        <taxon>Amycolatopsis</taxon>
    </lineage>
</organism>
<dbReference type="InterPro" id="IPR004276">
    <property type="entry name" value="GlycoTrans_28_N"/>
</dbReference>
<dbReference type="Pfam" id="PF03033">
    <property type="entry name" value="Glyco_transf_28"/>
    <property type="match status" value="1"/>
</dbReference>
<dbReference type="Proteomes" id="UP001597419">
    <property type="component" value="Unassembled WGS sequence"/>
</dbReference>
<feature type="domain" description="Erythromycin biosynthesis protein CIII-like C-terminal" evidence="4">
    <location>
        <begin position="293"/>
        <end position="388"/>
    </location>
</feature>
<gene>
    <name evidence="5" type="ORF">ACFSYJ_35850</name>
</gene>
<dbReference type="SUPFAM" id="SSF53756">
    <property type="entry name" value="UDP-Glycosyltransferase/glycogen phosphorylase"/>
    <property type="match status" value="1"/>
</dbReference>
<feature type="domain" description="Glycosyltransferase family 28 N-terminal" evidence="3">
    <location>
        <begin position="3"/>
        <end position="78"/>
    </location>
</feature>
<evidence type="ECO:0000259" key="4">
    <source>
        <dbReference type="Pfam" id="PF06722"/>
    </source>
</evidence>
<evidence type="ECO:0000313" key="5">
    <source>
        <dbReference type="EMBL" id="MFD2464038.1"/>
    </source>
</evidence>
<accession>A0ABW5GSZ1</accession>
<keyword evidence="6" id="KW-1185">Reference proteome</keyword>
<protein>
    <submittedName>
        <fullName evidence="5">Glycosyltransferase</fullName>
    </submittedName>
</protein>
<evidence type="ECO:0000256" key="1">
    <source>
        <dbReference type="ARBA" id="ARBA00004660"/>
    </source>
</evidence>
<proteinExistence type="predicted"/>
<evidence type="ECO:0000313" key="6">
    <source>
        <dbReference type="Proteomes" id="UP001597419"/>
    </source>
</evidence>
<sequence length="401" mass="42333">MRFLLATIGSRGDVQPVLALAVRLTGLGQDVRMCAPPDFRGQVEGYGISFVPLGPELRATGKVSPSAAPPTPEQRRRMVADSVADQFAVIGAAAEDRDVLVQGGYLVTAAPTVAERRGIRYVMAAYCPIFLPSPRHAPPVFPGLGQKPADGTVDNRVLWDEDTRRWNDTWGDLLNAHRDGLAPVTDVRGHVFTERPWLAADPALAPWPEPGEGDVVQTGAWILPDERPLPPGVEEFLDAGEPPVYFGFGSVRAPEDLAATMVKAARALGRRAIVLRGWAGLTPPDDGPDCLSVGEINQQALFGRVAAVVHHGGAGTTTAATRAGAPQVVIPQHVDQHYFARRVGELGIGVAHAPGAPSADSLAEALGRALEPAVAARARAVAAEVRDDGALIAAQRLIDGK</sequence>
<dbReference type="CDD" id="cd03784">
    <property type="entry name" value="GT1_Gtf-like"/>
    <property type="match status" value="1"/>
</dbReference>
<dbReference type="Pfam" id="PF06722">
    <property type="entry name" value="EryCIII-like_C"/>
    <property type="match status" value="1"/>
</dbReference>
<comment type="pathway">
    <text evidence="1">Antibiotic biosynthesis; vancomycin biosynthesis.</text>
</comment>
<dbReference type="PANTHER" id="PTHR48050:SF13">
    <property type="entry name" value="STEROL 3-BETA-GLUCOSYLTRANSFERASE UGT80A2"/>
    <property type="match status" value="1"/>
</dbReference>
<evidence type="ECO:0000259" key="3">
    <source>
        <dbReference type="Pfam" id="PF03033"/>
    </source>
</evidence>
<evidence type="ECO:0000256" key="2">
    <source>
        <dbReference type="ARBA" id="ARBA00023194"/>
    </source>
</evidence>
<keyword evidence="2" id="KW-0045">Antibiotic biosynthesis</keyword>
<dbReference type="InterPro" id="IPR050426">
    <property type="entry name" value="Glycosyltransferase_28"/>
</dbReference>
<reference evidence="6" key="1">
    <citation type="journal article" date="2019" name="Int. J. Syst. Evol. Microbiol.">
        <title>The Global Catalogue of Microorganisms (GCM) 10K type strain sequencing project: providing services to taxonomists for standard genome sequencing and annotation.</title>
        <authorList>
            <consortium name="The Broad Institute Genomics Platform"/>
            <consortium name="The Broad Institute Genome Sequencing Center for Infectious Disease"/>
            <person name="Wu L."/>
            <person name="Ma J."/>
        </authorList>
    </citation>
    <scope>NUCLEOTIDE SEQUENCE [LARGE SCALE GENOMIC DNA]</scope>
    <source>
        <strain evidence="6">CGMCC 4.7643</strain>
    </source>
</reference>
<dbReference type="Gene3D" id="3.40.50.2000">
    <property type="entry name" value="Glycogen Phosphorylase B"/>
    <property type="match status" value="2"/>
</dbReference>
<dbReference type="InterPro" id="IPR002213">
    <property type="entry name" value="UDP_glucos_trans"/>
</dbReference>
<dbReference type="InterPro" id="IPR010610">
    <property type="entry name" value="EryCIII-like_C"/>
</dbReference>
<dbReference type="RefSeq" id="WP_345396048.1">
    <property type="nucleotide sequence ID" value="NZ_BAABHG010000007.1"/>
</dbReference>
<comment type="caution">
    <text evidence="5">The sequence shown here is derived from an EMBL/GenBank/DDBJ whole genome shotgun (WGS) entry which is preliminary data.</text>
</comment>
<dbReference type="PANTHER" id="PTHR48050">
    <property type="entry name" value="STEROL 3-BETA-GLUCOSYLTRANSFERASE"/>
    <property type="match status" value="1"/>
</dbReference>
<name>A0ABW5GSZ1_9PSEU</name>